<proteinExistence type="predicted"/>
<keyword evidence="2" id="KW-0732">Signal</keyword>
<dbReference type="InterPro" id="IPR027367">
    <property type="entry name" value="Gly-zipper_YMGG"/>
</dbReference>
<dbReference type="EMBL" id="JAGXTP010000001">
    <property type="protein sequence ID" value="MBS3847836.1"/>
    <property type="molecule type" value="Genomic_DNA"/>
</dbReference>
<dbReference type="Pfam" id="PF13441">
    <property type="entry name" value="Gly-zipper_YMGG"/>
    <property type="match status" value="1"/>
</dbReference>
<dbReference type="Proteomes" id="UP000678281">
    <property type="component" value="Unassembled WGS sequence"/>
</dbReference>
<keyword evidence="5" id="KW-1185">Reference proteome</keyword>
<feature type="domain" description="YMGG-like Gly-zipper" evidence="3">
    <location>
        <begin position="19"/>
        <end position="61"/>
    </location>
</feature>
<sequence length="90" mass="8738">MHKILILAATVLSLAACTTTQQGAAVGAGAGAVVGAVTTGNVVGTAVGAGIGGVVGAAAGNLLGKRQGYDNQCVYERANGTRYYDVCPKG</sequence>
<protein>
    <recommendedName>
        <fullName evidence="3">YMGG-like Gly-zipper domain-containing protein</fullName>
    </recommendedName>
</protein>
<feature type="signal peptide" evidence="2">
    <location>
        <begin position="1"/>
        <end position="24"/>
    </location>
</feature>
<accession>A0A942I4T8</accession>
<feature type="chain" id="PRO_5037728006" description="YMGG-like Gly-zipper domain-containing protein" evidence="2">
    <location>
        <begin position="25"/>
        <end position="90"/>
    </location>
</feature>
<dbReference type="RefSeq" id="WP_212657427.1">
    <property type="nucleotide sequence ID" value="NZ_JAGXTP010000001.1"/>
</dbReference>
<comment type="caution">
    <text evidence="4">The sequence shown here is derived from an EMBL/GenBank/DDBJ whole genome shotgun (WGS) entry which is preliminary data.</text>
</comment>
<evidence type="ECO:0000313" key="5">
    <source>
        <dbReference type="Proteomes" id="UP000678281"/>
    </source>
</evidence>
<gene>
    <name evidence="4" type="ORF">KD146_03905</name>
</gene>
<dbReference type="PROSITE" id="PS51257">
    <property type="entry name" value="PROKAR_LIPOPROTEIN"/>
    <property type="match status" value="1"/>
</dbReference>
<keyword evidence="1" id="KW-0812">Transmembrane</keyword>
<feature type="transmembrane region" description="Helical" evidence="1">
    <location>
        <begin position="45"/>
        <end position="63"/>
    </location>
</feature>
<evidence type="ECO:0000259" key="3">
    <source>
        <dbReference type="Pfam" id="PF13441"/>
    </source>
</evidence>
<keyword evidence="1" id="KW-1133">Transmembrane helix</keyword>
<keyword evidence="1" id="KW-0472">Membrane</keyword>
<dbReference type="AlphaFoldDB" id="A0A942I4T8"/>
<evidence type="ECO:0000256" key="2">
    <source>
        <dbReference type="SAM" id="SignalP"/>
    </source>
</evidence>
<reference evidence="4" key="1">
    <citation type="submission" date="2021-04" db="EMBL/GenBank/DDBJ databases">
        <title>Devosia litorisediminis sp. nov., isolated from a sand dune.</title>
        <authorList>
            <person name="Park S."/>
            <person name="Yoon J.-H."/>
        </authorList>
    </citation>
    <scope>NUCLEOTIDE SEQUENCE</scope>
    <source>
        <strain evidence="4">BSSL-BM10</strain>
    </source>
</reference>
<organism evidence="4 5">
    <name type="scientific">Devosia litorisediminis</name>
    <dbReference type="NCBI Taxonomy" id="2829817"/>
    <lineage>
        <taxon>Bacteria</taxon>
        <taxon>Pseudomonadati</taxon>
        <taxon>Pseudomonadota</taxon>
        <taxon>Alphaproteobacteria</taxon>
        <taxon>Hyphomicrobiales</taxon>
        <taxon>Devosiaceae</taxon>
        <taxon>Devosia</taxon>
    </lineage>
</organism>
<name>A0A942I4T8_9HYPH</name>
<evidence type="ECO:0000313" key="4">
    <source>
        <dbReference type="EMBL" id="MBS3847836.1"/>
    </source>
</evidence>
<evidence type="ECO:0000256" key="1">
    <source>
        <dbReference type="SAM" id="Phobius"/>
    </source>
</evidence>